<accession>A0A0L0QLD4</accession>
<name>A0A0L0QLD4_VIRPA</name>
<dbReference type="Proteomes" id="UP000036780">
    <property type="component" value="Unassembled WGS sequence"/>
</dbReference>
<dbReference type="EMBL" id="LGTO01000007">
    <property type="protein sequence ID" value="KNE19053.1"/>
    <property type="molecule type" value="Genomic_DNA"/>
</dbReference>
<reference evidence="2" key="1">
    <citation type="submission" date="2015-07" db="EMBL/GenBank/DDBJ databases">
        <title>Fjat-10053 dsm26.</title>
        <authorList>
            <person name="Liu B."/>
            <person name="Wang J."/>
            <person name="Zhu Y."/>
            <person name="Liu G."/>
            <person name="Chen Q."/>
            <person name="Chen Z."/>
            <person name="Lan J."/>
            <person name="Che J."/>
            <person name="Ge C."/>
            <person name="Shi H."/>
            <person name="Pan Z."/>
            <person name="Liu X."/>
        </authorList>
    </citation>
    <scope>NUCLEOTIDE SEQUENCE [LARGE SCALE GENOMIC DNA]</scope>
    <source>
        <strain evidence="2">DSM 26</strain>
    </source>
</reference>
<protein>
    <recommendedName>
        <fullName evidence="3">Lipoprotein</fullName>
    </recommendedName>
</protein>
<dbReference type="PROSITE" id="PS51257">
    <property type="entry name" value="PROKAR_LIPOPROTEIN"/>
    <property type="match status" value="1"/>
</dbReference>
<proteinExistence type="predicted"/>
<dbReference type="AlphaFoldDB" id="A0A0L0QLD4"/>
<gene>
    <name evidence="1" type="ORF">AFK71_10855</name>
</gene>
<dbReference type="PATRIC" id="fig|1473.5.peg.692"/>
<evidence type="ECO:0000313" key="2">
    <source>
        <dbReference type="Proteomes" id="UP000036780"/>
    </source>
</evidence>
<dbReference type="RefSeq" id="WP_050351555.1">
    <property type="nucleotide sequence ID" value="NZ_CP073011.1"/>
</dbReference>
<keyword evidence="2" id="KW-1185">Reference proteome</keyword>
<evidence type="ECO:0000313" key="1">
    <source>
        <dbReference type="EMBL" id="KNE19053.1"/>
    </source>
</evidence>
<dbReference type="GeneID" id="66872065"/>
<organism evidence="1 2">
    <name type="scientific">Virgibacillus pantothenticus</name>
    <dbReference type="NCBI Taxonomy" id="1473"/>
    <lineage>
        <taxon>Bacteria</taxon>
        <taxon>Bacillati</taxon>
        <taxon>Bacillota</taxon>
        <taxon>Bacilli</taxon>
        <taxon>Bacillales</taxon>
        <taxon>Bacillaceae</taxon>
        <taxon>Virgibacillus</taxon>
    </lineage>
</organism>
<sequence>MRKVLLIVLFLISIFILASCQTEQEKEQEVKNEERNKAITTMEEKLDAILAADSFTRVWDIEDHILYDEEIDEENLFMFTDDYIMDQEKFESLNQEEQNLVMSTGVIINKFLNDEYKDKSLLEDDVKEYYEVLKTGEGIMSELGS</sequence>
<comment type="caution">
    <text evidence="1">The sequence shown here is derived from an EMBL/GenBank/DDBJ whole genome shotgun (WGS) entry which is preliminary data.</text>
</comment>
<evidence type="ECO:0008006" key="3">
    <source>
        <dbReference type="Google" id="ProtNLM"/>
    </source>
</evidence>